<organism evidence="2 3">
    <name type="scientific">Pseudoalteromonas denitrificans DSM 6059</name>
    <dbReference type="NCBI Taxonomy" id="1123010"/>
    <lineage>
        <taxon>Bacteria</taxon>
        <taxon>Pseudomonadati</taxon>
        <taxon>Pseudomonadota</taxon>
        <taxon>Gammaproteobacteria</taxon>
        <taxon>Alteromonadales</taxon>
        <taxon>Pseudoalteromonadaceae</taxon>
        <taxon>Pseudoalteromonas</taxon>
    </lineage>
</organism>
<dbReference type="AlphaFoldDB" id="A0A1I1S4Q4"/>
<keyword evidence="1" id="KW-0472">Membrane</keyword>
<accession>A0A1I1S4Q4</accession>
<reference evidence="2 3" key="1">
    <citation type="submission" date="2016-10" db="EMBL/GenBank/DDBJ databases">
        <authorList>
            <person name="de Groot N.N."/>
        </authorList>
    </citation>
    <scope>NUCLEOTIDE SEQUENCE [LARGE SCALE GENOMIC DNA]</scope>
    <source>
        <strain evidence="2 3">DSM 6059</strain>
    </source>
</reference>
<protein>
    <submittedName>
        <fullName evidence="2">Uncharacterized protein</fullName>
    </submittedName>
</protein>
<keyword evidence="1" id="KW-0812">Transmembrane</keyword>
<keyword evidence="1" id="KW-1133">Transmembrane helix</keyword>
<dbReference type="STRING" id="1123010.SAMN02745724_04459"/>
<evidence type="ECO:0000313" key="3">
    <source>
        <dbReference type="Proteomes" id="UP000198862"/>
    </source>
</evidence>
<evidence type="ECO:0000313" key="2">
    <source>
        <dbReference type="EMBL" id="SFD41476.1"/>
    </source>
</evidence>
<evidence type="ECO:0000256" key="1">
    <source>
        <dbReference type="SAM" id="Phobius"/>
    </source>
</evidence>
<sequence length="85" mass="9847">MSYLLLFLMMVTGCLFIYLTNKHQILISKKLNTYPWRTIGVILLFSALPGWLNLFSLSAAILFWLALSLLLFGFMPFIALFLNRK</sequence>
<keyword evidence="3" id="KW-1185">Reference proteome</keyword>
<feature type="transmembrane region" description="Helical" evidence="1">
    <location>
        <begin position="34"/>
        <end position="55"/>
    </location>
</feature>
<proteinExistence type="predicted"/>
<feature type="transmembrane region" description="Helical" evidence="1">
    <location>
        <begin position="6"/>
        <end position="22"/>
    </location>
</feature>
<gene>
    <name evidence="2" type="ORF">SAMN02745724_04459</name>
</gene>
<feature type="transmembrane region" description="Helical" evidence="1">
    <location>
        <begin position="61"/>
        <end position="82"/>
    </location>
</feature>
<dbReference type="Proteomes" id="UP000198862">
    <property type="component" value="Unassembled WGS sequence"/>
</dbReference>
<dbReference type="EMBL" id="FOLO01000055">
    <property type="protein sequence ID" value="SFD41476.1"/>
    <property type="molecule type" value="Genomic_DNA"/>
</dbReference>
<name>A0A1I1S4Q4_9GAMM</name>